<evidence type="ECO:0000256" key="6">
    <source>
        <dbReference type="ARBA" id="ARBA00022729"/>
    </source>
</evidence>
<dbReference type="PANTHER" id="PTHR25466:SF14">
    <property type="entry name" value="BUTYROPHILIN SUBFAMILY 2 MEMBER A2-LIKE-RELATED"/>
    <property type="match status" value="1"/>
</dbReference>
<keyword evidence="9" id="KW-1015">Disulfide bond</keyword>
<dbReference type="FunFam" id="2.60.40.10:FF:000142">
    <property type="entry name" value="V-set domain-containing T-cell activation inhibitor 1"/>
    <property type="match status" value="1"/>
</dbReference>
<feature type="domain" description="Ig-like" evidence="16">
    <location>
        <begin position="33"/>
        <end position="125"/>
    </location>
</feature>
<dbReference type="InterPro" id="IPR053896">
    <property type="entry name" value="BTN3A2-like_Ig-C"/>
</dbReference>
<organism evidence="18 19">
    <name type="scientific">Amphiprion ocellaris</name>
    <name type="common">Clown anemonefish</name>
    <dbReference type="NCBI Taxonomy" id="80972"/>
    <lineage>
        <taxon>Eukaryota</taxon>
        <taxon>Metazoa</taxon>
        <taxon>Chordata</taxon>
        <taxon>Craniata</taxon>
        <taxon>Vertebrata</taxon>
        <taxon>Euteleostomi</taxon>
        <taxon>Actinopterygii</taxon>
        <taxon>Neopterygii</taxon>
        <taxon>Teleostei</taxon>
        <taxon>Neoteleostei</taxon>
        <taxon>Acanthomorphata</taxon>
        <taxon>Ovalentaria</taxon>
        <taxon>Pomacentridae</taxon>
        <taxon>Amphiprion</taxon>
    </lineage>
</organism>
<dbReference type="GO" id="GO:0042102">
    <property type="term" value="P:positive regulation of T cell proliferation"/>
    <property type="evidence" value="ECO:0007669"/>
    <property type="project" value="TreeGrafter"/>
</dbReference>
<dbReference type="GO" id="GO:0042981">
    <property type="term" value="P:regulation of apoptotic process"/>
    <property type="evidence" value="ECO:0007669"/>
    <property type="project" value="InterPro"/>
</dbReference>
<dbReference type="GO" id="GO:0009897">
    <property type="term" value="C:external side of plasma membrane"/>
    <property type="evidence" value="ECO:0007669"/>
    <property type="project" value="TreeGrafter"/>
</dbReference>
<evidence type="ECO:0000259" key="17">
    <source>
        <dbReference type="PROSITE" id="PS51830"/>
    </source>
</evidence>
<dbReference type="GO" id="GO:0005829">
    <property type="term" value="C:cytosol"/>
    <property type="evidence" value="ECO:0007669"/>
    <property type="project" value="UniProtKB-SubCell"/>
</dbReference>
<evidence type="ECO:0000256" key="4">
    <source>
        <dbReference type="ARBA" id="ARBA00022490"/>
    </source>
</evidence>
<dbReference type="InterPro" id="IPR013783">
    <property type="entry name" value="Ig-like_fold"/>
</dbReference>
<dbReference type="InterPro" id="IPR036179">
    <property type="entry name" value="Ig-like_dom_sf"/>
</dbReference>
<dbReference type="PROSITE" id="PS51830">
    <property type="entry name" value="FIIND"/>
    <property type="match status" value="1"/>
</dbReference>
<feature type="domain" description="Ig-like" evidence="16">
    <location>
        <begin position="134"/>
        <end position="215"/>
    </location>
</feature>
<keyword evidence="10" id="KW-0675">Receptor</keyword>
<feature type="domain" description="CARD" evidence="15">
    <location>
        <begin position="697"/>
        <end position="776"/>
    </location>
</feature>
<dbReference type="SUPFAM" id="SSF48726">
    <property type="entry name" value="Immunoglobulin"/>
    <property type="match status" value="2"/>
</dbReference>
<dbReference type="InterPro" id="IPR025307">
    <property type="entry name" value="FIIND_dom"/>
</dbReference>
<dbReference type="PANTHER" id="PTHR25466">
    <property type="entry name" value="T-LYMPHOCYTE ACTIVATION ANTIGEN"/>
    <property type="match status" value="1"/>
</dbReference>
<evidence type="ECO:0000256" key="10">
    <source>
        <dbReference type="ARBA" id="ARBA00023170"/>
    </source>
</evidence>
<dbReference type="GO" id="GO:0042130">
    <property type="term" value="P:negative regulation of T cell proliferation"/>
    <property type="evidence" value="ECO:0007669"/>
    <property type="project" value="TreeGrafter"/>
</dbReference>
<sequence>MKVSVFLLMFLWILTVSRGDTDVSCGFMERCILPCSFQVGSDVIITWTHFKTINLLVHSYYDNQDQFGYQDQSYRNRTSLFKDQLSRGTASLQLTGVKVQDEGRYQCFIKAINGEKASFINVKIDAPVQDVNIQQVENRITCSSEGIYPQPELTWSTTPPSNINLLYSTTVQQNEQQLYSISSSLILSPNDTDLLYSCTISTPTNRRRAAWRKLSDEDSSHRLASSVSVGGIMITVVGPILVAAAAVGLCLYLTTKKGQQENNTRRFQKYLSCLPLGSRQAENRSLPSRMKSSASGLVVWNEYDYDLNLGDCLSGESRSIHLSLSDCQHELLSMQTVDLVEMEKSNETVNYPVTSILPTHQLHFSSSGPGGSPRGSSIVPGSVSMPSLSHITSAGNNKPTRAASLPDMKLQSSFEEFTPDLSEDDEGYRFQCSCPGLYQCSVTGLVFDMEGEGDVAYRTVPWNRRLLVQHHKRPAGPLFDIKCQQQSVHQLHLPHCQILPTAGFLAVAHVKDDGVEFITPHKITETHLVINIMGFSGFGIVKDEDSPPDPVRALVLLFYRPPDDPDVTSVLNVLMLPKNVSLRDVQRTRRKLVGDERYIETSPHCKLLPDQVYTLSTAPEDDSVLVQPTEAEFEEDSYDNYFPMFQVFMETKMKHMKLFLRDSSSQSVWERQVCLSSAGQIKSSGSNPPNQKLLDVRSCFIDGTSGPVLNSLLDKLLEKKVLTDSERESADEVKNRRDKARFVIDTVRKKGDAASSEMMEFFCELDPFLCEHLDLM</sequence>
<proteinExistence type="predicted"/>
<keyword evidence="7" id="KW-1133">Transmembrane helix</keyword>
<accession>A0AAQ5YP90</accession>
<evidence type="ECO:0000313" key="18">
    <source>
        <dbReference type="Ensembl" id="ENSAOCP00000054709.1"/>
    </source>
</evidence>
<dbReference type="AlphaFoldDB" id="A0AAQ5YP90"/>
<reference evidence="18" key="2">
    <citation type="submission" date="2025-08" db="UniProtKB">
        <authorList>
            <consortium name="Ensembl"/>
        </authorList>
    </citation>
    <scope>IDENTIFICATION</scope>
</reference>
<evidence type="ECO:0008006" key="20">
    <source>
        <dbReference type="Google" id="ProtNLM"/>
    </source>
</evidence>
<keyword evidence="12" id="KW-0393">Immunoglobulin domain</keyword>
<evidence type="ECO:0000256" key="13">
    <source>
        <dbReference type="SAM" id="MobiDB-lite"/>
    </source>
</evidence>
<keyword evidence="6 14" id="KW-0732">Signal</keyword>
<evidence type="ECO:0000256" key="11">
    <source>
        <dbReference type="ARBA" id="ARBA00023180"/>
    </source>
</evidence>
<dbReference type="GO" id="GO:0006955">
    <property type="term" value="P:immune response"/>
    <property type="evidence" value="ECO:0007669"/>
    <property type="project" value="TreeGrafter"/>
</dbReference>
<evidence type="ECO:0000256" key="12">
    <source>
        <dbReference type="ARBA" id="ARBA00023319"/>
    </source>
</evidence>
<keyword evidence="5" id="KW-0812">Transmembrane</keyword>
<evidence type="ECO:0000313" key="19">
    <source>
        <dbReference type="Proteomes" id="UP001501940"/>
    </source>
</evidence>
<feature type="region of interest" description="Disordered" evidence="13">
    <location>
        <begin position="362"/>
        <end position="382"/>
    </location>
</feature>
<evidence type="ECO:0000256" key="1">
    <source>
        <dbReference type="ARBA" id="ARBA00004251"/>
    </source>
</evidence>
<dbReference type="SUPFAM" id="SSF47986">
    <property type="entry name" value="DEATH domain"/>
    <property type="match status" value="1"/>
</dbReference>
<feature type="signal peptide" evidence="14">
    <location>
        <begin position="1"/>
        <end position="19"/>
    </location>
</feature>
<keyword evidence="8" id="KW-0472">Membrane</keyword>
<dbReference type="InterPro" id="IPR051713">
    <property type="entry name" value="T-cell_Activation_Regulation"/>
</dbReference>
<dbReference type="PROSITE" id="PS50209">
    <property type="entry name" value="CARD"/>
    <property type="match status" value="1"/>
</dbReference>
<protein>
    <recommendedName>
        <fullName evidence="20">Ig-like domain-containing protein</fullName>
    </recommendedName>
</protein>
<evidence type="ECO:0000256" key="3">
    <source>
        <dbReference type="ARBA" id="ARBA00022475"/>
    </source>
</evidence>
<reference evidence="18 19" key="1">
    <citation type="submission" date="2022-01" db="EMBL/GenBank/DDBJ databases">
        <title>A chromosome-scale genome assembly of the false clownfish, Amphiprion ocellaris.</title>
        <authorList>
            <person name="Ryu T."/>
        </authorList>
    </citation>
    <scope>NUCLEOTIDE SEQUENCE [LARGE SCALE GENOMIC DNA]</scope>
</reference>
<dbReference type="Pfam" id="PF23679">
    <property type="entry name" value="UPA-FIIND"/>
    <property type="match status" value="1"/>
</dbReference>
<dbReference type="Pfam" id="PF13553">
    <property type="entry name" value="FIIND"/>
    <property type="match status" value="1"/>
</dbReference>
<evidence type="ECO:0000256" key="5">
    <source>
        <dbReference type="ARBA" id="ARBA00022692"/>
    </source>
</evidence>
<evidence type="ECO:0000259" key="15">
    <source>
        <dbReference type="PROSITE" id="PS50209"/>
    </source>
</evidence>
<dbReference type="InterPro" id="IPR001315">
    <property type="entry name" value="CARD"/>
</dbReference>
<dbReference type="PROSITE" id="PS50835">
    <property type="entry name" value="IG_LIKE"/>
    <property type="match status" value="2"/>
</dbReference>
<dbReference type="GO" id="GO:0007166">
    <property type="term" value="P:cell surface receptor signaling pathway"/>
    <property type="evidence" value="ECO:0007669"/>
    <property type="project" value="TreeGrafter"/>
</dbReference>
<keyword evidence="11" id="KW-0325">Glycoprotein</keyword>
<dbReference type="Gene3D" id="1.10.533.10">
    <property type="entry name" value="Death Domain, Fas"/>
    <property type="match status" value="1"/>
</dbReference>
<dbReference type="GeneTree" id="ENSGT00730000111912"/>
<feature type="chain" id="PRO_5043669503" description="Ig-like domain-containing protein" evidence="14">
    <location>
        <begin position="20"/>
        <end position="776"/>
    </location>
</feature>
<evidence type="ECO:0000256" key="8">
    <source>
        <dbReference type="ARBA" id="ARBA00023136"/>
    </source>
</evidence>
<dbReference type="InterPro" id="IPR013106">
    <property type="entry name" value="Ig_V-set"/>
</dbReference>
<dbReference type="Pfam" id="PF22705">
    <property type="entry name" value="C2-set_3"/>
    <property type="match status" value="1"/>
</dbReference>
<name>A0AAQ5YP90_AMPOC</name>
<dbReference type="Ensembl" id="ENSAOCT00000050131.1">
    <property type="protein sequence ID" value="ENSAOCP00000054709.1"/>
    <property type="gene ID" value="ENSAOCG00000030083.1"/>
</dbReference>
<keyword evidence="19" id="KW-1185">Reference proteome</keyword>
<keyword evidence="4" id="KW-0963">Cytoplasm</keyword>
<dbReference type="Proteomes" id="UP001501940">
    <property type="component" value="Chromosome 22"/>
</dbReference>
<evidence type="ECO:0000259" key="16">
    <source>
        <dbReference type="PROSITE" id="PS50835"/>
    </source>
</evidence>
<dbReference type="SMART" id="SM00406">
    <property type="entry name" value="IGv"/>
    <property type="match status" value="1"/>
</dbReference>
<reference evidence="18" key="3">
    <citation type="submission" date="2025-09" db="UniProtKB">
        <authorList>
            <consortium name="Ensembl"/>
        </authorList>
    </citation>
    <scope>IDENTIFICATION</scope>
</reference>
<evidence type="ECO:0000256" key="14">
    <source>
        <dbReference type="SAM" id="SignalP"/>
    </source>
</evidence>
<dbReference type="Pfam" id="PF00619">
    <property type="entry name" value="CARD"/>
    <property type="match status" value="1"/>
</dbReference>
<keyword evidence="3" id="KW-1003">Cell membrane</keyword>
<evidence type="ECO:0000256" key="7">
    <source>
        <dbReference type="ARBA" id="ARBA00022989"/>
    </source>
</evidence>
<dbReference type="InterPro" id="IPR011029">
    <property type="entry name" value="DEATH-like_dom_sf"/>
</dbReference>
<feature type="domain" description="FIIND" evidence="17">
    <location>
        <begin position="407"/>
        <end position="688"/>
    </location>
</feature>
<comment type="subcellular location">
    <subcellularLocation>
        <location evidence="1">Cell membrane</location>
        <topology evidence="1">Single-pass type I membrane protein</topology>
    </subcellularLocation>
    <subcellularLocation>
        <location evidence="2">Cytoplasm</location>
        <location evidence="2">Cytosol</location>
    </subcellularLocation>
</comment>
<evidence type="ECO:0000256" key="2">
    <source>
        <dbReference type="ARBA" id="ARBA00004514"/>
    </source>
</evidence>
<dbReference type="GO" id="GO:0031295">
    <property type="term" value="P:T cell costimulation"/>
    <property type="evidence" value="ECO:0007669"/>
    <property type="project" value="TreeGrafter"/>
</dbReference>
<dbReference type="InterPro" id="IPR007110">
    <property type="entry name" value="Ig-like_dom"/>
</dbReference>
<dbReference type="Gene3D" id="2.60.40.10">
    <property type="entry name" value="Immunoglobulins"/>
    <property type="match status" value="2"/>
</dbReference>
<evidence type="ECO:0000256" key="9">
    <source>
        <dbReference type="ARBA" id="ARBA00023157"/>
    </source>
</evidence>
<dbReference type="GO" id="GO:0071222">
    <property type="term" value="P:cellular response to lipopolysaccharide"/>
    <property type="evidence" value="ECO:0007669"/>
    <property type="project" value="TreeGrafter"/>
</dbReference>